<evidence type="ECO:0000313" key="8">
    <source>
        <dbReference type="Proteomes" id="UP000189941"/>
    </source>
</evidence>
<feature type="domain" description="Cyclic nucleotide phosphodiesterase C-terminal" evidence="6">
    <location>
        <begin position="324"/>
        <end position="430"/>
    </location>
</feature>
<dbReference type="InterPro" id="IPR040869">
    <property type="entry name" value="CNP_C"/>
</dbReference>
<gene>
    <name evidence="7" type="ORF">SAMN02746011_00695</name>
</gene>
<sequence>MKNIIYWLCWAWSILLFIPVTIDATNNELVAWVITDLHYLSESLHDKDGEAYQHIKKTGAGKDFDYGAERMQALTQEITQEKPDVLIISGDLTLNGEYQSMLDLAEYFRNIEALGTDVFVIPGNHDIASGWAREFKGESFIKTRQVLDHEFATIFDEFGYQEAINRDSDSLSYVAALNHNYWLLMLDSNLYSDVEGVGAPKINGLLSQTTLQWIDNIFQLAQNKNKRIIPVIHHNTITHYQALDSKYTLDNADELRDILFKYGTPFTLSGHIHTQHYATIESANHELLTDIVTGAFASYPSYIGKITFTNNAITYKAEPLAMTDYAITNSIINPQLRDYSNYMKHLFDDSSHKMAYGEMIEGGWYQKNDPLLEEVAQYVAALNLAFFAGKPINTLDLQDIPNIEKIQQLIDDNAASFFKDYLKMILDNQTDYTKIRNIHW</sequence>
<evidence type="ECO:0000256" key="1">
    <source>
        <dbReference type="ARBA" id="ARBA00022723"/>
    </source>
</evidence>
<evidence type="ECO:0000259" key="5">
    <source>
        <dbReference type="Pfam" id="PF00149"/>
    </source>
</evidence>
<evidence type="ECO:0000256" key="3">
    <source>
        <dbReference type="ARBA" id="ARBA00023004"/>
    </source>
</evidence>
<dbReference type="InterPro" id="IPR029052">
    <property type="entry name" value="Metallo-depent_PP-like"/>
</dbReference>
<dbReference type="EMBL" id="FUWO01000004">
    <property type="protein sequence ID" value="SJZ40492.1"/>
    <property type="molecule type" value="Genomic_DNA"/>
</dbReference>
<dbReference type="Gene3D" id="3.60.21.10">
    <property type="match status" value="1"/>
</dbReference>
<dbReference type="SUPFAM" id="SSF56300">
    <property type="entry name" value="Metallo-dependent phosphatases"/>
    <property type="match status" value="1"/>
</dbReference>
<dbReference type="Pfam" id="PF17839">
    <property type="entry name" value="CNP_C_terminal"/>
    <property type="match status" value="1"/>
</dbReference>
<evidence type="ECO:0000259" key="6">
    <source>
        <dbReference type="Pfam" id="PF17839"/>
    </source>
</evidence>
<keyword evidence="1" id="KW-0479">Metal-binding</keyword>
<proteinExistence type="inferred from homology"/>
<dbReference type="Gene3D" id="1.10.246.180">
    <property type="match status" value="1"/>
</dbReference>
<dbReference type="Pfam" id="PF00149">
    <property type="entry name" value="Metallophos"/>
    <property type="match status" value="1"/>
</dbReference>
<feature type="domain" description="Calcineurin-like phosphoesterase" evidence="5">
    <location>
        <begin position="32"/>
        <end position="274"/>
    </location>
</feature>
<evidence type="ECO:0000256" key="4">
    <source>
        <dbReference type="ARBA" id="ARBA00025742"/>
    </source>
</evidence>
<dbReference type="PANTHER" id="PTHR42988">
    <property type="entry name" value="PHOSPHOHYDROLASE"/>
    <property type="match status" value="1"/>
</dbReference>
<dbReference type="AlphaFoldDB" id="A0A1T4KDJ0"/>
<reference evidence="8" key="1">
    <citation type="submission" date="2017-02" db="EMBL/GenBank/DDBJ databases">
        <authorList>
            <person name="Varghese N."/>
            <person name="Submissions S."/>
        </authorList>
    </citation>
    <scope>NUCLEOTIDE SEQUENCE [LARGE SCALE GENOMIC DNA]</scope>
    <source>
        <strain evidence="8">DSM 15739</strain>
    </source>
</reference>
<dbReference type="GO" id="GO:0016787">
    <property type="term" value="F:hydrolase activity"/>
    <property type="evidence" value="ECO:0007669"/>
    <property type="project" value="UniProtKB-KW"/>
</dbReference>
<protein>
    <submittedName>
        <fullName evidence="7">3',5'-cyclic AMP phosphodiesterase CpdA</fullName>
    </submittedName>
</protein>
<dbReference type="PIRSF" id="PIRSF034890">
    <property type="entry name" value="Pesteras_lmo2642"/>
    <property type="match status" value="1"/>
</dbReference>
<dbReference type="InterPro" id="IPR050884">
    <property type="entry name" value="CNP_phosphodiesterase-III"/>
</dbReference>
<keyword evidence="2" id="KW-0378">Hydrolase</keyword>
<name>A0A1T4KDJ0_9LACT</name>
<dbReference type="RefSeq" id="WP_078755490.1">
    <property type="nucleotide sequence ID" value="NZ_FUWO01000004.1"/>
</dbReference>
<organism evidence="7 8">
    <name type="scientific">Globicatella sulfidifaciens DSM 15739</name>
    <dbReference type="NCBI Taxonomy" id="1121925"/>
    <lineage>
        <taxon>Bacteria</taxon>
        <taxon>Bacillati</taxon>
        <taxon>Bacillota</taxon>
        <taxon>Bacilli</taxon>
        <taxon>Lactobacillales</taxon>
        <taxon>Aerococcaceae</taxon>
        <taxon>Globicatella</taxon>
    </lineage>
</organism>
<dbReference type="InterPro" id="IPR004843">
    <property type="entry name" value="Calcineurin-like_PHP"/>
</dbReference>
<comment type="similarity">
    <text evidence="4">Belongs to the cyclic nucleotide phosphodiesterase class-III family.</text>
</comment>
<dbReference type="InterPro" id="IPR012365">
    <property type="entry name" value="Pesteras_lmo2642"/>
</dbReference>
<accession>A0A1T4KDJ0</accession>
<dbReference type="GO" id="GO:0046872">
    <property type="term" value="F:metal ion binding"/>
    <property type="evidence" value="ECO:0007669"/>
    <property type="project" value="UniProtKB-KW"/>
</dbReference>
<keyword evidence="3" id="KW-0408">Iron</keyword>
<dbReference type="STRING" id="1121925.SAMN02746011_00695"/>
<evidence type="ECO:0000256" key="2">
    <source>
        <dbReference type="ARBA" id="ARBA00022801"/>
    </source>
</evidence>
<dbReference type="Proteomes" id="UP000189941">
    <property type="component" value="Unassembled WGS sequence"/>
</dbReference>
<evidence type="ECO:0000313" key="7">
    <source>
        <dbReference type="EMBL" id="SJZ40492.1"/>
    </source>
</evidence>
<dbReference type="OrthoDB" id="2036332at2"/>
<dbReference type="PANTHER" id="PTHR42988:SF2">
    <property type="entry name" value="CYCLIC NUCLEOTIDE PHOSPHODIESTERASE CBUA0032-RELATED"/>
    <property type="match status" value="1"/>
</dbReference>
<keyword evidence="8" id="KW-1185">Reference proteome</keyword>